<sequence>MTIDRVGDVVLAVLAMRVFGRDAALLLRRAAAAGVRTGVSELLRTDGEGDR</sequence>
<dbReference type="EMBL" id="CP108253">
    <property type="protein sequence ID" value="WTU44310.1"/>
    <property type="molecule type" value="Genomic_DNA"/>
</dbReference>
<name>A0AAU2HBL8_9ACTN</name>
<gene>
    <name evidence="1" type="ORF">OHV25_34380</name>
</gene>
<organism evidence="1">
    <name type="scientific">Streptomyces sp. NBC_00060</name>
    <dbReference type="NCBI Taxonomy" id="2975636"/>
    <lineage>
        <taxon>Bacteria</taxon>
        <taxon>Bacillati</taxon>
        <taxon>Actinomycetota</taxon>
        <taxon>Actinomycetes</taxon>
        <taxon>Kitasatosporales</taxon>
        <taxon>Streptomycetaceae</taxon>
        <taxon>Streptomyces</taxon>
    </lineage>
</organism>
<protein>
    <submittedName>
        <fullName evidence="1">Uncharacterized protein</fullName>
    </submittedName>
</protein>
<reference evidence="1" key="1">
    <citation type="submission" date="2022-10" db="EMBL/GenBank/DDBJ databases">
        <title>The complete genomes of actinobacterial strains from the NBC collection.</title>
        <authorList>
            <person name="Joergensen T.S."/>
            <person name="Alvarez Arevalo M."/>
            <person name="Sterndorff E.B."/>
            <person name="Faurdal D."/>
            <person name="Vuksanovic O."/>
            <person name="Mourched A.-S."/>
            <person name="Charusanti P."/>
            <person name="Shaw S."/>
            <person name="Blin K."/>
            <person name="Weber T."/>
        </authorList>
    </citation>
    <scope>NUCLEOTIDE SEQUENCE</scope>
    <source>
        <strain evidence="1">NBC_00060</strain>
    </source>
</reference>
<dbReference type="AlphaFoldDB" id="A0AAU2HBL8"/>
<accession>A0AAU2HBL8</accession>
<proteinExistence type="predicted"/>
<evidence type="ECO:0000313" key="1">
    <source>
        <dbReference type="EMBL" id="WTU44310.1"/>
    </source>
</evidence>